<evidence type="ECO:0000256" key="1">
    <source>
        <dbReference type="ARBA" id="ARBA00022741"/>
    </source>
</evidence>
<feature type="domain" description="AAA+ ATPase" evidence="3">
    <location>
        <begin position="45"/>
        <end position="292"/>
    </location>
</feature>
<evidence type="ECO:0000313" key="4">
    <source>
        <dbReference type="EMBL" id="GGC36388.1"/>
    </source>
</evidence>
<dbReference type="CDD" id="cd17933">
    <property type="entry name" value="DEXSc_RecD-like"/>
    <property type="match status" value="1"/>
</dbReference>
<dbReference type="EMBL" id="BMFD01000004">
    <property type="protein sequence ID" value="GGC36388.1"/>
    <property type="molecule type" value="Genomic_DNA"/>
</dbReference>
<gene>
    <name evidence="4" type="ORF">GCM10010993_14040</name>
</gene>
<dbReference type="PANTHER" id="PTHR43788">
    <property type="entry name" value="DNA2/NAM7 HELICASE FAMILY MEMBER"/>
    <property type="match status" value="1"/>
</dbReference>
<keyword evidence="2" id="KW-0067">ATP-binding</keyword>
<dbReference type="InterPro" id="IPR027785">
    <property type="entry name" value="UvrD-like_helicase_C"/>
</dbReference>
<dbReference type="CDD" id="cd18809">
    <property type="entry name" value="SF1_C_RecD"/>
    <property type="match status" value="1"/>
</dbReference>
<evidence type="ECO:0000256" key="2">
    <source>
        <dbReference type="ARBA" id="ARBA00022840"/>
    </source>
</evidence>
<evidence type="ECO:0000313" key="5">
    <source>
        <dbReference type="Proteomes" id="UP000635885"/>
    </source>
</evidence>
<dbReference type="Pfam" id="PF13538">
    <property type="entry name" value="UvrD_C_2"/>
    <property type="match status" value="1"/>
</dbReference>
<dbReference type="Pfam" id="PF13604">
    <property type="entry name" value="AAA_30"/>
    <property type="match status" value="1"/>
</dbReference>
<dbReference type="InterPro" id="IPR050534">
    <property type="entry name" value="Coronavir_polyprotein_1ab"/>
</dbReference>
<accession>A0ABQ1MBS1</accession>
<organism evidence="4 5">
    <name type="scientific">Belliella aquatica</name>
    <dbReference type="NCBI Taxonomy" id="1323734"/>
    <lineage>
        <taxon>Bacteria</taxon>
        <taxon>Pseudomonadati</taxon>
        <taxon>Bacteroidota</taxon>
        <taxon>Cytophagia</taxon>
        <taxon>Cytophagales</taxon>
        <taxon>Cyclobacteriaceae</taxon>
        <taxon>Belliella</taxon>
    </lineage>
</organism>
<keyword evidence="1" id="KW-0547">Nucleotide-binding</keyword>
<dbReference type="PANTHER" id="PTHR43788:SF6">
    <property type="entry name" value="DNA HELICASE B"/>
    <property type="match status" value="1"/>
</dbReference>
<sequence length="481" mass="54960">MNDKDNQVNTKPSILLQRNFPHEPTSGQLSFFLKMDHFLKTEVAEGSTFILRGYAGTGKTSVISALVNSLPRLNMKSLLLAPTGRAAKVMSNYSGKSGFTIHKIIYRPKGNSPELTMGFDLMKNYYKNTVFIVDEASMLADDGAGSLLRDLVRFVFQESTNRLLLVGDTAQLPPVGSSLSPALDKSYLIRNFRLAVEDTELQEVMRQQLNSGILYNATLLRGQVLQEKPVIGFYTKGFKDFFKMTGERLEDGLRYAYDKYGVENTIIVTRSNKMAVQYNEYIRRTIHFYEEEISAGDMLMIVKNNYTYMADSDKVNFLANGDFVEVAKIRSFEELYGLRFATLELKLIDYPDEPYFEAKVILDTLHSPTPALSVEQYKNLYQEVAEDYADVANKGERMDLIKKDPYLSALQVKFAYALTCHKSQGGQWEAVFVDQGYLTEEQVDHEYIRWLYTAVTRATKEVFMVNFHPRFYLNSENSELE</sequence>
<dbReference type="SMART" id="SM00382">
    <property type="entry name" value="AAA"/>
    <property type="match status" value="1"/>
</dbReference>
<protein>
    <submittedName>
        <fullName evidence="4">ATP-dependent exodeoxyribonuclease</fullName>
    </submittedName>
</protein>
<evidence type="ECO:0000259" key="3">
    <source>
        <dbReference type="SMART" id="SM00382"/>
    </source>
</evidence>
<dbReference type="Proteomes" id="UP000635885">
    <property type="component" value="Unassembled WGS sequence"/>
</dbReference>
<dbReference type="InterPro" id="IPR027417">
    <property type="entry name" value="P-loop_NTPase"/>
</dbReference>
<comment type="caution">
    <text evidence="4">The sequence shown here is derived from an EMBL/GenBank/DDBJ whole genome shotgun (WGS) entry which is preliminary data.</text>
</comment>
<dbReference type="Gene3D" id="2.30.30.940">
    <property type="match status" value="1"/>
</dbReference>
<keyword evidence="5" id="KW-1185">Reference proteome</keyword>
<dbReference type="RefSeq" id="WP_188441149.1">
    <property type="nucleotide sequence ID" value="NZ_BMFD01000004.1"/>
</dbReference>
<dbReference type="InterPro" id="IPR003593">
    <property type="entry name" value="AAA+_ATPase"/>
</dbReference>
<proteinExistence type="predicted"/>
<name>A0ABQ1MBS1_9BACT</name>
<dbReference type="Gene3D" id="3.40.50.300">
    <property type="entry name" value="P-loop containing nucleotide triphosphate hydrolases"/>
    <property type="match status" value="3"/>
</dbReference>
<reference evidence="5" key="1">
    <citation type="journal article" date="2019" name="Int. J. Syst. Evol. Microbiol.">
        <title>The Global Catalogue of Microorganisms (GCM) 10K type strain sequencing project: providing services to taxonomists for standard genome sequencing and annotation.</title>
        <authorList>
            <consortium name="The Broad Institute Genomics Platform"/>
            <consortium name="The Broad Institute Genome Sequencing Center for Infectious Disease"/>
            <person name="Wu L."/>
            <person name="Ma J."/>
        </authorList>
    </citation>
    <scope>NUCLEOTIDE SEQUENCE [LARGE SCALE GENOMIC DNA]</scope>
    <source>
        <strain evidence="5">CGMCC 1.12479</strain>
    </source>
</reference>
<dbReference type="SUPFAM" id="SSF52540">
    <property type="entry name" value="P-loop containing nucleoside triphosphate hydrolases"/>
    <property type="match status" value="1"/>
</dbReference>